<dbReference type="EMBL" id="LCDO01000002">
    <property type="protein sequence ID" value="KKS57297.1"/>
    <property type="molecule type" value="Genomic_DNA"/>
</dbReference>
<comment type="caution">
    <text evidence="2">The sequence shown here is derived from an EMBL/GenBank/DDBJ whole genome shotgun (WGS) entry which is preliminary data.</text>
</comment>
<evidence type="ECO:0000313" key="3">
    <source>
        <dbReference type="Proteomes" id="UP000034837"/>
    </source>
</evidence>
<dbReference type="AlphaFoldDB" id="A0A0G1A8B1"/>
<proteinExistence type="predicted"/>
<gene>
    <name evidence="2" type="ORF">UV20_C0002G0086</name>
</gene>
<evidence type="ECO:0000256" key="1">
    <source>
        <dbReference type="SAM" id="MobiDB-lite"/>
    </source>
</evidence>
<feature type="compositionally biased region" description="Basic and acidic residues" evidence="1">
    <location>
        <begin position="62"/>
        <end position="76"/>
    </location>
</feature>
<name>A0A0G1A8B1_9BACT</name>
<evidence type="ECO:0000313" key="2">
    <source>
        <dbReference type="EMBL" id="KKS57297.1"/>
    </source>
</evidence>
<reference evidence="2 3" key="1">
    <citation type="journal article" date="2015" name="Nature">
        <title>rRNA introns, odd ribosomes, and small enigmatic genomes across a large radiation of phyla.</title>
        <authorList>
            <person name="Brown C.T."/>
            <person name="Hug L.A."/>
            <person name="Thomas B.C."/>
            <person name="Sharon I."/>
            <person name="Castelle C.J."/>
            <person name="Singh A."/>
            <person name="Wilkins M.J."/>
            <person name="Williams K.H."/>
            <person name="Banfield J.F."/>
        </authorList>
    </citation>
    <scope>NUCLEOTIDE SEQUENCE [LARGE SCALE GENOMIC DNA]</scope>
</reference>
<dbReference type="Proteomes" id="UP000034837">
    <property type="component" value="Unassembled WGS sequence"/>
</dbReference>
<protein>
    <submittedName>
        <fullName evidence="2">Uncharacterized protein</fullName>
    </submittedName>
</protein>
<feature type="region of interest" description="Disordered" evidence="1">
    <location>
        <begin position="62"/>
        <end position="90"/>
    </location>
</feature>
<accession>A0A0G1A8B1</accession>
<organism evidence="2 3">
    <name type="scientific">Candidatus Magasanikbacteria bacterium GW2011_GWA2_42_32</name>
    <dbReference type="NCBI Taxonomy" id="1619039"/>
    <lineage>
        <taxon>Bacteria</taxon>
        <taxon>Candidatus Magasanikiibacteriota</taxon>
    </lineage>
</organism>
<sequence>MAETLRVSSSEMGLLPEEVNFTGEKSKKGVKKAGEVVPLVKRTKTASEARVRFEELRAARTGEAGKKRMAKIETPKIEPSNAEEDVLVTPKGETYEAKTLRAIKERASVLAEGTGAESQQLREQSEKELAAQALKYKEADRKKKTEDLFDKTMDSIIIDQQYKDTLAGDNSFGEIFVKKDLGLLRTKIAKTVDDLEKKMDLTPEGKVKGWDLFGFKKRKMEKTEEYKRYQAYREMQEALISKVAKAGDKVAAKKDRFLNETEQRSKWVVR</sequence>